<dbReference type="GO" id="GO:0008270">
    <property type="term" value="F:zinc ion binding"/>
    <property type="evidence" value="ECO:0007669"/>
    <property type="project" value="UniProtKB-KW"/>
</dbReference>
<name>A0AAD3THH0_NEPGR</name>
<dbReference type="FunFam" id="3.30.40.10:FF:000226">
    <property type="entry name" value="E3 ubiquitin ligase BIG BROTHER"/>
    <property type="match status" value="2"/>
</dbReference>
<dbReference type="AlphaFoldDB" id="A0AAD3THH0"/>
<dbReference type="GO" id="GO:0048437">
    <property type="term" value="P:floral organ development"/>
    <property type="evidence" value="ECO:0007669"/>
    <property type="project" value="TreeGrafter"/>
</dbReference>
<dbReference type="GO" id="GO:0016567">
    <property type="term" value="P:protein ubiquitination"/>
    <property type="evidence" value="ECO:0007669"/>
    <property type="project" value="InterPro"/>
</dbReference>
<dbReference type="PANTHER" id="PTHR46400:SF14">
    <property type="entry name" value="E3 UBIQUITIN LIGASE BIG BROTHER-LIKE"/>
    <property type="match status" value="1"/>
</dbReference>
<keyword evidence="5" id="KW-1185">Reference proteome</keyword>
<dbReference type="Proteomes" id="UP001279734">
    <property type="component" value="Unassembled WGS sequence"/>
</dbReference>
<organism evidence="4 5">
    <name type="scientific">Nepenthes gracilis</name>
    <name type="common">Slender pitcher plant</name>
    <dbReference type="NCBI Taxonomy" id="150966"/>
    <lineage>
        <taxon>Eukaryota</taxon>
        <taxon>Viridiplantae</taxon>
        <taxon>Streptophyta</taxon>
        <taxon>Embryophyta</taxon>
        <taxon>Tracheophyta</taxon>
        <taxon>Spermatophyta</taxon>
        <taxon>Magnoliopsida</taxon>
        <taxon>eudicotyledons</taxon>
        <taxon>Gunneridae</taxon>
        <taxon>Pentapetalae</taxon>
        <taxon>Caryophyllales</taxon>
        <taxon>Nepenthaceae</taxon>
        <taxon>Nepenthes</taxon>
    </lineage>
</organism>
<feature type="domain" description="RING-type" evidence="3">
    <location>
        <begin position="211"/>
        <end position="252"/>
    </location>
</feature>
<feature type="region of interest" description="Disordered" evidence="2">
    <location>
        <begin position="131"/>
        <end position="160"/>
    </location>
</feature>
<dbReference type="PROSITE" id="PS50089">
    <property type="entry name" value="ZF_RING_2"/>
    <property type="match status" value="2"/>
</dbReference>
<dbReference type="Gene3D" id="3.30.40.10">
    <property type="entry name" value="Zinc/RING finger domain, C3HC4 (zinc finger)"/>
    <property type="match status" value="2"/>
</dbReference>
<gene>
    <name evidence="4" type="ORF">Nepgr_031400</name>
</gene>
<feature type="domain" description="RING-type" evidence="3">
    <location>
        <begin position="327"/>
        <end position="368"/>
    </location>
</feature>
<dbReference type="InterPro" id="IPR013083">
    <property type="entry name" value="Znf_RING/FYVE/PHD"/>
</dbReference>
<dbReference type="GO" id="GO:0004842">
    <property type="term" value="F:ubiquitin-protein transferase activity"/>
    <property type="evidence" value="ECO:0007669"/>
    <property type="project" value="InterPro"/>
</dbReference>
<proteinExistence type="predicted"/>
<feature type="compositionally biased region" description="Polar residues" evidence="2">
    <location>
        <begin position="133"/>
        <end position="144"/>
    </location>
</feature>
<comment type="caution">
    <text evidence="4">The sequence shown here is derived from an EMBL/GenBank/DDBJ whole genome shotgun (WGS) entry which is preliminary data.</text>
</comment>
<dbReference type="GO" id="GO:0031624">
    <property type="term" value="F:ubiquitin conjugating enzyme binding"/>
    <property type="evidence" value="ECO:0007669"/>
    <property type="project" value="TreeGrafter"/>
</dbReference>
<keyword evidence="1" id="KW-0862">Zinc</keyword>
<evidence type="ECO:0000259" key="3">
    <source>
        <dbReference type="PROSITE" id="PS50089"/>
    </source>
</evidence>
<sequence length="375" mass="42335">MEDLLSCLALPKFNLPSHSRFHMIFLKIKATRHTMGSQGWETHHFAQELFPGLTYEEALQDQESLYELLKISSSNRAAAATDNNGSIIQGQVSLSRGESLLSESTDLNIDLDEALARSLQELEDEIDHVSISEPVQSASRNTENAAAGPSVSEHRNEDDIDPDQMTYEELQSLGETIGIESKGLSERDISSLPSFKYKTGLFSKRGKIAECVICYEAYENRQYITTLPCAHQYHSKCIKRWLVQQKICPVCQLEVRNTENASAVPPVIERRNEDDIDLAQMTHEELQSPGETISIEGKGLSKRDISRLPSFKYKTGLFSKRGEIAKCVICYEAYENRQNITTLPCAHQYHSKCIKRWLVQQKICPVCKTEVNLST</sequence>
<reference evidence="4" key="1">
    <citation type="submission" date="2023-05" db="EMBL/GenBank/DDBJ databases">
        <title>Nepenthes gracilis genome sequencing.</title>
        <authorList>
            <person name="Fukushima K."/>
        </authorList>
    </citation>
    <scope>NUCLEOTIDE SEQUENCE</scope>
    <source>
        <strain evidence="4">SING2019-196</strain>
    </source>
</reference>
<keyword evidence="1" id="KW-0479">Metal-binding</keyword>
<dbReference type="SUPFAM" id="SSF57850">
    <property type="entry name" value="RING/U-box"/>
    <property type="match status" value="2"/>
</dbReference>
<keyword evidence="1" id="KW-0863">Zinc-finger</keyword>
<evidence type="ECO:0000256" key="2">
    <source>
        <dbReference type="SAM" id="MobiDB-lite"/>
    </source>
</evidence>
<dbReference type="SMART" id="SM00184">
    <property type="entry name" value="RING"/>
    <property type="match status" value="2"/>
</dbReference>
<dbReference type="GO" id="GO:0046621">
    <property type="term" value="P:negative regulation of organ growth"/>
    <property type="evidence" value="ECO:0007669"/>
    <property type="project" value="InterPro"/>
</dbReference>
<evidence type="ECO:0000256" key="1">
    <source>
        <dbReference type="PROSITE-ProRule" id="PRU00175"/>
    </source>
</evidence>
<evidence type="ECO:0000313" key="4">
    <source>
        <dbReference type="EMBL" id="GMH29557.1"/>
    </source>
</evidence>
<dbReference type="InterPro" id="IPR033276">
    <property type="entry name" value="BB"/>
</dbReference>
<dbReference type="InterPro" id="IPR001841">
    <property type="entry name" value="Znf_RING"/>
</dbReference>
<dbReference type="Pfam" id="PF13639">
    <property type="entry name" value="zf-RING_2"/>
    <property type="match status" value="2"/>
</dbReference>
<evidence type="ECO:0000313" key="5">
    <source>
        <dbReference type="Proteomes" id="UP001279734"/>
    </source>
</evidence>
<dbReference type="EMBL" id="BSYO01000036">
    <property type="protein sequence ID" value="GMH29557.1"/>
    <property type="molecule type" value="Genomic_DNA"/>
</dbReference>
<accession>A0AAD3THH0</accession>
<protein>
    <recommendedName>
        <fullName evidence="3">RING-type domain-containing protein</fullName>
    </recommendedName>
</protein>
<dbReference type="PANTHER" id="PTHR46400">
    <property type="entry name" value="RING/U-BOX SUPERFAMILY PROTEIN"/>
    <property type="match status" value="1"/>
</dbReference>